<name>A0A1C4BDR2_9BACT</name>
<gene>
    <name evidence="1" type="ORF">GA0116948_10352</name>
</gene>
<dbReference type="Pfam" id="PF14595">
    <property type="entry name" value="Thioredoxin_9"/>
    <property type="match status" value="1"/>
</dbReference>
<dbReference type="STRING" id="1335309.GA0116948_10352"/>
<accession>A0A1C4BDR2</accession>
<dbReference type="Gene3D" id="3.40.30.10">
    <property type="entry name" value="Glutaredoxin"/>
    <property type="match status" value="1"/>
</dbReference>
<evidence type="ECO:0000313" key="2">
    <source>
        <dbReference type="Proteomes" id="UP000242818"/>
    </source>
</evidence>
<keyword evidence="2" id="KW-1185">Reference proteome</keyword>
<protein>
    <submittedName>
        <fullName evidence="1">Thioredoxin</fullName>
    </submittedName>
</protein>
<proteinExistence type="predicted"/>
<evidence type="ECO:0000313" key="1">
    <source>
        <dbReference type="EMBL" id="SCC05016.1"/>
    </source>
</evidence>
<dbReference type="Proteomes" id="UP000242818">
    <property type="component" value="Unassembled WGS sequence"/>
</dbReference>
<dbReference type="EMBL" id="FMAR01000003">
    <property type="protein sequence ID" value="SCC05016.1"/>
    <property type="molecule type" value="Genomic_DNA"/>
</dbReference>
<reference evidence="1 2" key="1">
    <citation type="submission" date="2016-08" db="EMBL/GenBank/DDBJ databases">
        <authorList>
            <person name="Seilhamer J.J."/>
        </authorList>
    </citation>
    <scope>NUCLEOTIDE SEQUENCE [LARGE SCALE GENOMIC DNA]</scope>
    <source>
        <strain evidence="1 2">A37T2</strain>
    </source>
</reference>
<dbReference type="AlphaFoldDB" id="A0A1C4BDR2"/>
<sequence length="191" mass="22301">MEQTMNFQWYVDYYDKLLHEPNPPAPYDQPKYIEFTRLNLAHMNRWMRSGILLPETQALTEKITAPQHWTVITEAWCADAANTIPFIRKIAALREQIKVTYELRDSAPFRINNYLTGTSKSIPKLIIQDKAGQDIFVWGPRPAECQALYNQLQQEKAPFETMKVEMQKWYNHDAGRSFQQELIAGLVPLLV</sequence>
<dbReference type="RefSeq" id="WP_205686048.1">
    <property type="nucleotide sequence ID" value="NZ_FMAR01000003.1"/>
</dbReference>
<organism evidence="1 2">
    <name type="scientific">Chitinophaga costaii</name>
    <dbReference type="NCBI Taxonomy" id="1335309"/>
    <lineage>
        <taxon>Bacteria</taxon>
        <taxon>Pseudomonadati</taxon>
        <taxon>Bacteroidota</taxon>
        <taxon>Chitinophagia</taxon>
        <taxon>Chitinophagales</taxon>
        <taxon>Chitinophagaceae</taxon>
        <taxon>Chitinophaga</taxon>
    </lineage>
</organism>